<evidence type="ECO:0000256" key="2">
    <source>
        <dbReference type="ARBA" id="ARBA00023277"/>
    </source>
</evidence>
<dbReference type="Gene3D" id="3.40.50.720">
    <property type="entry name" value="NAD(P)-binding Rossmann-like Domain"/>
    <property type="match status" value="1"/>
</dbReference>
<dbReference type="Pfam" id="PF01370">
    <property type="entry name" value="Epimerase"/>
    <property type="match status" value="1"/>
</dbReference>
<accession>A0ABY5XXF7</accession>
<geneLocation type="plasmid" evidence="4 5">
    <name>pWSM1592_2</name>
</geneLocation>
<feature type="domain" description="NAD-dependent epimerase/dehydratase" evidence="3">
    <location>
        <begin position="4"/>
        <end position="217"/>
    </location>
</feature>
<dbReference type="InterPro" id="IPR001509">
    <property type="entry name" value="Epimerase_deHydtase"/>
</dbReference>
<dbReference type="InterPro" id="IPR036291">
    <property type="entry name" value="NAD(P)-bd_dom_sf"/>
</dbReference>
<organism evidence="4 5">
    <name type="scientific">Rhizobium sullae</name>
    <name type="common">Rhizobium hedysari</name>
    <dbReference type="NCBI Taxonomy" id="50338"/>
    <lineage>
        <taxon>Bacteria</taxon>
        <taxon>Pseudomonadati</taxon>
        <taxon>Pseudomonadota</taxon>
        <taxon>Alphaproteobacteria</taxon>
        <taxon>Hyphomicrobiales</taxon>
        <taxon>Rhizobiaceae</taxon>
        <taxon>Rhizobium/Agrobacterium group</taxon>
        <taxon>Rhizobium</taxon>
    </lineage>
</organism>
<evidence type="ECO:0000313" key="5">
    <source>
        <dbReference type="Proteomes" id="UP001060123"/>
    </source>
</evidence>
<dbReference type="CDD" id="cd08946">
    <property type="entry name" value="SDR_e"/>
    <property type="match status" value="1"/>
</dbReference>
<reference evidence="4" key="1">
    <citation type="submission" date="2022-09" db="EMBL/GenBank/DDBJ databases">
        <title>Australian commercial rhizobial inoculants.</title>
        <authorList>
            <person name="Kohlmeier M.G."/>
            <person name="O'Hara G.W."/>
            <person name="Colombi E."/>
            <person name="Ramsay J.P."/>
            <person name="Terpolilli J."/>
        </authorList>
    </citation>
    <scope>NUCLEOTIDE SEQUENCE</scope>
    <source>
        <strain evidence="4">WSM1592</strain>
        <plasmid evidence="4">pWSM1592_2</plasmid>
    </source>
</reference>
<dbReference type="PANTHER" id="PTHR43103">
    <property type="entry name" value="NUCLEOSIDE-DIPHOSPHATE-SUGAR EPIMERASE"/>
    <property type="match status" value="1"/>
</dbReference>
<dbReference type="EMBL" id="CP104145">
    <property type="protein sequence ID" value="UWU19324.1"/>
    <property type="molecule type" value="Genomic_DNA"/>
</dbReference>
<dbReference type="Proteomes" id="UP001060123">
    <property type="component" value="Plasmid pWSM1592_2"/>
</dbReference>
<protein>
    <submittedName>
        <fullName evidence="4">NAD(P)-dependent oxidoreductase</fullName>
    </submittedName>
</protein>
<sequence>MTQVLLVGGTGFIGRRCAAMLAAQGVTARILDLPSGLARMDQPSAFELVEGDVTDPESISRASEDCDGIIHLAGIMTLDCARNPVKALDLNIKGSPNVFEAARQRSIPVAYLSSAGVFGPSSAVHPEPLTLYGVTKLAVECIARVYAADHGVPSLGLRPYVVYGPGESSGIAAGPSIAIAASLRREPATIRFSGRVGFVHVDDVARLLAAATTRPMHGATVLTMSGDTRDMAEFTSALEQRTGWSRISVEGPPLRIPAELASDPVPAWLGEHRATTIEAGIDASISALTAPVEA</sequence>
<dbReference type="SUPFAM" id="SSF51735">
    <property type="entry name" value="NAD(P)-binding Rossmann-fold domains"/>
    <property type="match status" value="1"/>
</dbReference>
<evidence type="ECO:0000259" key="3">
    <source>
        <dbReference type="Pfam" id="PF01370"/>
    </source>
</evidence>
<evidence type="ECO:0000313" key="4">
    <source>
        <dbReference type="EMBL" id="UWU19324.1"/>
    </source>
</evidence>
<name>A0ABY5XXF7_RHISU</name>
<keyword evidence="2" id="KW-0119">Carbohydrate metabolism</keyword>
<keyword evidence="5" id="KW-1185">Reference proteome</keyword>
<dbReference type="RefSeq" id="WP_051336810.1">
    <property type="nucleotide sequence ID" value="NZ_CP104145.1"/>
</dbReference>
<keyword evidence="1" id="KW-0521">NADP</keyword>
<evidence type="ECO:0000256" key="1">
    <source>
        <dbReference type="ARBA" id="ARBA00022857"/>
    </source>
</evidence>
<dbReference type="PANTHER" id="PTHR43103:SF3">
    <property type="entry name" value="ADP-L-GLYCERO-D-MANNO-HEPTOSE-6-EPIMERASE"/>
    <property type="match status" value="1"/>
</dbReference>
<proteinExistence type="predicted"/>
<keyword evidence="4" id="KW-0614">Plasmid</keyword>
<gene>
    <name evidence="4" type="ORF">N2599_34360</name>
</gene>